<dbReference type="Proteomes" id="UP000253562">
    <property type="component" value="Unassembled WGS sequence"/>
</dbReference>
<dbReference type="AlphaFoldDB" id="A0A368KX25"/>
<accession>A0A368KX25</accession>
<reference evidence="1 2" key="1">
    <citation type="submission" date="2018-07" db="EMBL/GenBank/DDBJ databases">
        <title>Comparative genomes isolates from brazilian mangrove.</title>
        <authorList>
            <person name="De Araujo J.E."/>
            <person name="Taketani R.G."/>
            <person name="Silva M.C.P."/>
            <person name="Lourenco M.V."/>
            <person name="Oliveira V.M."/>
            <person name="Andreote F.D."/>
        </authorList>
    </citation>
    <scope>NUCLEOTIDE SEQUENCE [LARGE SCALE GENOMIC DNA]</scope>
    <source>
        <strain evidence="1 2">HEX PRIS-MGV</strain>
    </source>
</reference>
<protein>
    <submittedName>
        <fullName evidence="1">DUF952 domain-containing protein</fullName>
    </submittedName>
</protein>
<dbReference type="InterPro" id="IPR015947">
    <property type="entry name" value="PUA-like_sf"/>
</dbReference>
<dbReference type="OrthoDB" id="5638018at2"/>
<dbReference type="Gene3D" id="3.20.170.20">
    <property type="entry name" value="Protein of unknown function DUF952"/>
    <property type="match status" value="1"/>
</dbReference>
<dbReference type="RefSeq" id="WP_114367069.1">
    <property type="nucleotide sequence ID" value="NZ_QPEX01000010.1"/>
</dbReference>
<dbReference type="SUPFAM" id="SSF88697">
    <property type="entry name" value="PUA domain-like"/>
    <property type="match status" value="1"/>
</dbReference>
<sequence length="205" mass="23294">MGFHVEINSILRSDEYTGLAIGEIRAFRKSGSRVFFDDIPIWLTKSDWTALAEIQVISQSRTPTEVKGEFQVLHVYGGKEQVRVTEMFRRMYADGGDPFIYVLMSPEVLKKSAVQGVYAPKSLDTEDFIHASPIGQITRLANKYYCDNDTIHVAVVRKSRVTAPIKWEPATGGLYPHIYGKLNMDAVEQTFTFFKNEEGKYQVDI</sequence>
<evidence type="ECO:0000313" key="2">
    <source>
        <dbReference type="Proteomes" id="UP000253562"/>
    </source>
</evidence>
<comment type="caution">
    <text evidence="1">The sequence shown here is derived from an EMBL/GenBank/DDBJ whole genome shotgun (WGS) entry which is preliminary data.</text>
</comment>
<dbReference type="SUPFAM" id="SSF56399">
    <property type="entry name" value="ADP-ribosylation"/>
    <property type="match status" value="1"/>
</dbReference>
<dbReference type="InterPro" id="IPR009297">
    <property type="entry name" value="DUF952"/>
</dbReference>
<evidence type="ECO:0000313" key="1">
    <source>
        <dbReference type="EMBL" id="RCS54004.1"/>
    </source>
</evidence>
<dbReference type="Pfam" id="PF06108">
    <property type="entry name" value="DUF952"/>
    <property type="match status" value="1"/>
</dbReference>
<proteinExistence type="predicted"/>
<dbReference type="EMBL" id="QPEX01000010">
    <property type="protein sequence ID" value="RCS54004.1"/>
    <property type="molecule type" value="Genomic_DNA"/>
</dbReference>
<organism evidence="1 2">
    <name type="scientific">Bremerella cremea</name>
    <dbReference type="NCBI Taxonomy" id="1031537"/>
    <lineage>
        <taxon>Bacteria</taxon>
        <taxon>Pseudomonadati</taxon>
        <taxon>Planctomycetota</taxon>
        <taxon>Planctomycetia</taxon>
        <taxon>Pirellulales</taxon>
        <taxon>Pirellulaceae</taxon>
        <taxon>Bremerella</taxon>
    </lineage>
</organism>
<gene>
    <name evidence="1" type="ORF">DTL42_02280</name>
</gene>
<name>A0A368KX25_9BACT</name>